<dbReference type="AlphaFoldDB" id="A0A944HEU1"/>
<feature type="region of interest" description="Disordered" evidence="1">
    <location>
        <begin position="1"/>
        <end position="22"/>
    </location>
</feature>
<dbReference type="SUPFAM" id="SSF55729">
    <property type="entry name" value="Acyl-CoA N-acyltransferases (Nat)"/>
    <property type="match status" value="1"/>
</dbReference>
<evidence type="ECO:0000313" key="3">
    <source>
        <dbReference type="Proteomes" id="UP000692896"/>
    </source>
</evidence>
<dbReference type="Proteomes" id="UP000692896">
    <property type="component" value="Unassembled WGS sequence"/>
</dbReference>
<evidence type="ECO:0000313" key="2">
    <source>
        <dbReference type="EMBL" id="MBT2327879.1"/>
    </source>
</evidence>
<proteinExistence type="predicted"/>
<dbReference type="InterPro" id="IPR016181">
    <property type="entry name" value="Acyl_CoA_acyltransferase"/>
</dbReference>
<dbReference type="RefSeq" id="WP_214917292.1">
    <property type="nucleotide sequence ID" value="NZ_JAGGNX010000019.1"/>
</dbReference>
<dbReference type="EMBL" id="JAGGOB010000008">
    <property type="protein sequence ID" value="MBT2327879.1"/>
    <property type="molecule type" value="Genomic_DNA"/>
</dbReference>
<dbReference type="Gene3D" id="3.40.630.30">
    <property type="match status" value="1"/>
</dbReference>
<accession>A0A944HEU1</accession>
<protein>
    <submittedName>
        <fullName evidence="2">GNAT family N-acetyltransferase</fullName>
    </submittedName>
</protein>
<evidence type="ECO:0000256" key="1">
    <source>
        <dbReference type="SAM" id="MobiDB-lite"/>
    </source>
</evidence>
<organism evidence="2 3">
    <name type="scientific">Pseudomonas fluorescens</name>
    <dbReference type="NCBI Taxonomy" id="294"/>
    <lineage>
        <taxon>Bacteria</taxon>
        <taxon>Pseudomonadati</taxon>
        <taxon>Pseudomonadota</taxon>
        <taxon>Gammaproteobacteria</taxon>
        <taxon>Pseudomonadales</taxon>
        <taxon>Pseudomonadaceae</taxon>
        <taxon>Pseudomonas</taxon>
    </lineage>
</organism>
<gene>
    <name evidence="2" type="ORF">J7E47_04015</name>
</gene>
<comment type="caution">
    <text evidence="2">The sequence shown here is derived from an EMBL/GenBank/DDBJ whole genome shotgun (WGS) entry which is preliminary data.</text>
</comment>
<reference evidence="2" key="1">
    <citation type="submission" date="2021-03" db="EMBL/GenBank/DDBJ databases">
        <title>Genomic analysis provides insights into the functional capacity of soil bacteria communities inhabiting an altitudinal gradient in the Atacama Desert.</title>
        <authorList>
            <person name="Gonzalez M."/>
            <person name="Maldonado J."/>
            <person name="Maza F."/>
            <person name="Hodar C."/>
            <person name="Cortes M."/>
            <person name="Palma R."/>
            <person name="Andreani C."/>
            <person name="Gaete A."/>
            <person name="Vasquez-Dean J."/>
            <person name="Acuna V."/>
            <person name="Aguado M."/>
            <person name="Mandakovic D."/>
            <person name="Latorre M."/>
            <person name="Orellana A."/>
            <person name="Gutierrez R."/>
            <person name="Montecino M."/>
            <person name="Allende M."/>
            <person name="Maass A."/>
            <person name="Cambiazo V."/>
        </authorList>
    </citation>
    <scope>NUCLEOTIDE SEQUENCE</scope>
    <source>
        <strain evidence="2">ISL-25</strain>
    </source>
</reference>
<name>A0A944HEU1_PSEFL</name>
<sequence length="467" mass="52235">MSANAASVLPDNEPGATLSPLIKGDAQGQCHRIPVQAQFDGYSVPALLTVQSETHCLLELPAGTYRASAAPVSVALYFQQSLHHPMVPVKMRGRWTPSQQPCLELVNSGPRPAHLNERERCEEPLKALARSPVLFNRRLSLDLHYLSPLKGVFEVMDRDVVIVSGMDLELQFNCPWSGLAIARGQVLGRFEEHGRWLCHFRVLDTPSSRAVALMLLCRQRQFTFDSLPAALRKGAAVDRLINVAIIQNADALGEVLACRLAANRHYGRLEDVQDPHTLWDEWDPYAIQVCARLGNKCVGSGRVVVNSGHRERCEIEVSTPLPVWLWDAGFVEMSRVAVLPEYAGHRVMLALLRELGRVALHLRSRYIVLDAIEILVPVYTRLGAQCLPITKKHPYSGESVRVMYFDVGQLLSRLNWHLPQWLYVFGPTIEHSVHRQQIGALAAQFRVSSMGIRVKWGIARALKKLMG</sequence>